<feature type="domain" description="RRM" evidence="3">
    <location>
        <begin position="201"/>
        <end position="272"/>
    </location>
</feature>
<accession>A0A1Q3ACP4</accession>
<dbReference type="Proteomes" id="UP000187013">
    <property type="component" value="Unassembled WGS sequence"/>
</dbReference>
<feature type="region of interest" description="Disordered" evidence="2">
    <location>
        <begin position="131"/>
        <end position="198"/>
    </location>
</feature>
<reference evidence="4 5" key="1">
    <citation type="submission" date="2016-08" db="EMBL/GenBank/DDBJ databases">
        <title>Draft genome sequence of allopolyploid Zygosaccharomyces rouxii.</title>
        <authorList>
            <person name="Watanabe J."/>
            <person name="Uehara K."/>
            <person name="Mogi Y."/>
            <person name="Tsukioka Y."/>
        </authorList>
    </citation>
    <scope>NUCLEOTIDE SEQUENCE [LARGE SCALE GENOMIC DNA]</scope>
    <source>
        <strain evidence="4 5">NBRC 110957</strain>
    </source>
</reference>
<evidence type="ECO:0000313" key="4">
    <source>
        <dbReference type="EMBL" id="GAV53428.1"/>
    </source>
</evidence>
<dbReference type="EMBL" id="BDGX01000035">
    <property type="protein sequence ID" value="GAV53428.1"/>
    <property type="molecule type" value="Genomic_DNA"/>
</dbReference>
<dbReference type="AlphaFoldDB" id="A0A1Q3ACP4"/>
<dbReference type="InterPro" id="IPR035979">
    <property type="entry name" value="RBD_domain_sf"/>
</dbReference>
<proteinExistence type="predicted"/>
<dbReference type="SMART" id="SM00360">
    <property type="entry name" value="RRM"/>
    <property type="match status" value="2"/>
</dbReference>
<feature type="compositionally biased region" description="Basic and acidic residues" evidence="2">
    <location>
        <begin position="176"/>
        <end position="189"/>
    </location>
</feature>
<dbReference type="InterPro" id="IPR012677">
    <property type="entry name" value="Nucleotide-bd_a/b_plait_sf"/>
</dbReference>
<dbReference type="Gene3D" id="3.30.70.330">
    <property type="match status" value="1"/>
</dbReference>
<evidence type="ECO:0000256" key="1">
    <source>
        <dbReference type="PROSITE-ProRule" id="PRU00176"/>
    </source>
</evidence>
<evidence type="ECO:0000313" key="5">
    <source>
        <dbReference type="Proteomes" id="UP000187013"/>
    </source>
</evidence>
<evidence type="ECO:0000256" key="2">
    <source>
        <dbReference type="SAM" id="MobiDB-lite"/>
    </source>
</evidence>
<dbReference type="PROSITE" id="PS50102">
    <property type="entry name" value="RRM"/>
    <property type="match status" value="1"/>
</dbReference>
<dbReference type="Pfam" id="PF00076">
    <property type="entry name" value="RRM_1"/>
    <property type="match status" value="1"/>
</dbReference>
<sequence>MYSCLYLRNLPRRPQSRDHYIRNLLKCINDSNPFVLNYELPLPQHETIGNGELKLLDEANGIVDISVSKTLTSQCFITFIDEDSAKSFQKKGLKIRGRNIDIQNAKRDSLLALSLKNPSLLQRVLKSRRQRLDKEKRVNRRRSRRLRSKLRKKGLSEDEISNQVETQLSKPKREVKRQSDDGNKPRPTDAKVATTENPPNKVLLVQGLPQNCQLFDIEPIFQNDGFVEVRLVAIRKVAFVEYDSIAHATAQLNSMGGQYDLNGRIISIGFAK</sequence>
<dbReference type="CDD" id="cd12247">
    <property type="entry name" value="RRM2_U1A_like"/>
    <property type="match status" value="1"/>
</dbReference>
<protein>
    <recommendedName>
        <fullName evidence="3">RRM domain-containing protein</fullName>
    </recommendedName>
</protein>
<keyword evidence="1" id="KW-0694">RNA-binding</keyword>
<dbReference type="OrthoDB" id="266020at2759"/>
<organism evidence="4 5">
    <name type="scientific">Zygosaccharomyces rouxii</name>
    <dbReference type="NCBI Taxonomy" id="4956"/>
    <lineage>
        <taxon>Eukaryota</taxon>
        <taxon>Fungi</taxon>
        <taxon>Dikarya</taxon>
        <taxon>Ascomycota</taxon>
        <taxon>Saccharomycotina</taxon>
        <taxon>Saccharomycetes</taxon>
        <taxon>Saccharomycetales</taxon>
        <taxon>Saccharomycetaceae</taxon>
        <taxon>Zygosaccharomyces</taxon>
    </lineage>
</organism>
<evidence type="ECO:0000259" key="3">
    <source>
        <dbReference type="PROSITE" id="PS50102"/>
    </source>
</evidence>
<feature type="compositionally biased region" description="Basic residues" evidence="2">
    <location>
        <begin position="137"/>
        <end position="153"/>
    </location>
</feature>
<dbReference type="GO" id="GO:0003723">
    <property type="term" value="F:RNA binding"/>
    <property type="evidence" value="ECO:0007669"/>
    <property type="project" value="UniProtKB-UniRule"/>
</dbReference>
<comment type="caution">
    <text evidence="4">The sequence shown here is derived from an EMBL/GenBank/DDBJ whole genome shotgun (WGS) entry which is preliminary data.</text>
</comment>
<gene>
    <name evidence="4" type="ORF">ZYGR_0AI07120</name>
</gene>
<dbReference type="SUPFAM" id="SSF54928">
    <property type="entry name" value="RNA-binding domain, RBD"/>
    <property type="match status" value="1"/>
</dbReference>
<dbReference type="InterPro" id="IPR000504">
    <property type="entry name" value="RRM_dom"/>
</dbReference>
<name>A0A1Q3ACP4_ZYGRO</name>